<gene>
    <name evidence="6" type="ORF">AMTR_s00014p00122360</name>
</gene>
<proteinExistence type="inferred from homology"/>
<comment type="similarity">
    <text evidence="2">Belongs to the AAA ATPase family. BCS1 subfamily.</text>
</comment>
<name>W1PMV0_AMBTC</name>
<dbReference type="SUPFAM" id="SSF52540">
    <property type="entry name" value="P-loop containing nucleoside triphosphate hydrolases"/>
    <property type="match status" value="1"/>
</dbReference>
<dbReference type="Pfam" id="PF00004">
    <property type="entry name" value="AAA"/>
    <property type="match status" value="1"/>
</dbReference>
<comment type="cofactor">
    <cofactor evidence="1">
        <name>Mg(2+)</name>
        <dbReference type="ChEBI" id="CHEBI:18420"/>
    </cofactor>
</comment>
<dbReference type="GO" id="GO:0006950">
    <property type="term" value="P:response to stress"/>
    <property type="evidence" value="ECO:0007669"/>
    <property type="project" value="UniProtKB-ARBA"/>
</dbReference>
<evidence type="ECO:0000313" key="7">
    <source>
        <dbReference type="Proteomes" id="UP000017836"/>
    </source>
</evidence>
<dbReference type="GO" id="GO:0016887">
    <property type="term" value="F:ATP hydrolysis activity"/>
    <property type="evidence" value="ECO:0007669"/>
    <property type="project" value="InterPro"/>
</dbReference>
<dbReference type="InterPro" id="IPR003959">
    <property type="entry name" value="ATPase_AAA_core"/>
</dbReference>
<organism evidence="6 7">
    <name type="scientific">Amborella trichopoda</name>
    <dbReference type="NCBI Taxonomy" id="13333"/>
    <lineage>
        <taxon>Eukaryota</taxon>
        <taxon>Viridiplantae</taxon>
        <taxon>Streptophyta</taxon>
        <taxon>Embryophyta</taxon>
        <taxon>Tracheophyta</taxon>
        <taxon>Spermatophyta</taxon>
        <taxon>Magnoliopsida</taxon>
        <taxon>Amborellales</taxon>
        <taxon>Amborellaceae</taxon>
        <taxon>Amborella</taxon>
    </lineage>
</organism>
<dbReference type="STRING" id="13333.W1PMV0"/>
<evidence type="ECO:0000256" key="1">
    <source>
        <dbReference type="ARBA" id="ARBA00001946"/>
    </source>
</evidence>
<dbReference type="InterPro" id="IPR003593">
    <property type="entry name" value="AAA+_ATPase"/>
</dbReference>
<dbReference type="AlphaFoldDB" id="W1PMV0"/>
<dbReference type="EMBL" id="KI393051">
    <property type="protein sequence ID" value="ERN09119.1"/>
    <property type="molecule type" value="Genomic_DNA"/>
</dbReference>
<sequence length="385" mass="43893">MTMMLSLASTRTIFWTITSAVAAALLVHTIVKEYTPPEFHGYISSKMKWLSNHLSSQLCVVIQEFEGLAINKVFNTAEVYLGNKISPSIKRIKVAKSEKEKAFRISMDRNEELVDIFGGKNSSGSWCIREEKSLVNLLTLKPEYYYGDPRGVWNHIVFDHPSTFDTLAIDASLKEEIMADLKRKVGKAWKRGYLLYGPPGTGKSSLIAAMANFLNFDIYDLELANINSNSEFRTLLVATSNHSIIAIEDIDRTLDFQDRFKEDQPSRRHNSRVNLSWLLNFIDGLWSSCGDERIFVFTTNNKEKLDPALLRPGRMDKHIQLGYCNFFSFKKLVSNYHNEEDHPLFEEVKSLIEKVQVTPAEVAEQLLRSEDVKVALQGLIEVPQT</sequence>
<accession>W1PMV0</accession>
<evidence type="ECO:0000256" key="4">
    <source>
        <dbReference type="ARBA" id="ARBA00049360"/>
    </source>
</evidence>
<dbReference type="InterPro" id="IPR025753">
    <property type="entry name" value="AAA_N_dom"/>
</dbReference>
<dbReference type="eggNOG" id="KOG0743">
    <property type="taxonomic scope" value="Eukaryota"/>
</dbReference>
<dbReference type="Pfam" id="PF14363">
    <property type="entry name" value="AAA_assoc"/>
    <property type="match status" value="1"/>
</dbReference>
<dbReference type="InterPro" id="IPR050747">
    <property type="entry name" value="Mitochondrial_chaperone_BCS1"/>
</dbReference>
<feature type="domain" description="AAA+ ATPase" evidence="5">
    <location>
        <begin position="189"/>
        <end position="325"/>
    </location>
</feature>
<dbReference type="PANTHER" id="PTHR23070">
    <property type="entry name" value="BCS1 AAA-TYPE ATPASE"/>
    <property type="match status" value="1"/>
</dbReference>
<comment type="catalytic activity">
    <reaction evidence="4">
        <text>ATP + H2O = ADP + phosphate + H(+)</text>
        <dbReference type="Rhea" id="RHEA:13065"/>
        <dbReference type="ChEBI" id="CHEBI:15377"/>
        <dbReference type="ChEBI" id="CHEBI:15378"/>
        <dbReference type="ChEBI" id="CHEBI:30616"/>
        <dbReference type="ChEBI" id="CHEBI:43474"/>
        <dbReference type="ChEBI" id="CHEBI:456216"/>
    </reaction>
</comment>
<dbReference type="HOGENOM" id="CLU_010189_0_2_1"/>
<dbReference type="Proteomes" id="UP000017836">
    <property type="component" value="Unassembled WGS sequence"/>
</dbReference>
<dbReference type="Gene3D" id="3.40.50.300">
    <property type="entry name" value="P-loop containing nucleotide triphosphate hydrolases"/>
    <property type="match status" value="1"/>
</dbReference>
<dbReference type="InterPro" id="IPR027417">
    <property type="entry name" value="P-loop_NTPase"/>
</dbReference>
<evidence type="ECO:0000256" key="2">
    <source>
        <dbReference type="ARBA" id="ARBA00007448"/>
    </source>
</evidence>
<evidence type="ECO:0000259" key="5">
    <source>
        <dbReference type="SMART" id="SM00382"/>
    </source>
</evidence>
<dbReference type="Gene3D" id="6.10.280.40">
    <property type="match status" value="1"/>
</dbReference>
<dbReference type="SMART" id="SM00382">
    <property type="entry name" value="AAA"/>
    <property type="match status" value="1"/>
</dbReference>
<dbReference type="Gramene" id="ERN09119">
    <property type="protein sequence ID" value="ERN09119"/>
    <property type="gene ID" value="AMTR_s00014p00122360"/>
</dbReference>
<dbReference type="GO" id="GO:0005524">
    <property type="term" value="F:ATP binding"/>
    <property type="evidence" value="ECO:0007669"/>
    <property type="project" value="InterPro"/>
</dbReference>
<reference evidence="7" key="1">
    <citation type="journal article" date="2013" name="Science">
        <title>The Amborella genome and the evolution of flowering plants.</title>
        <authorList>
            <consortium name="Amborella Genome Project"/>
        </authorList>
    </citation>
    <scope>NUCLEOTIDE SEQUENCE [LARGE SCALE GENOMIC DNA]</scope>
</reference>
<dbReference type="InterPro" id="IPR058017">
    <property type="entry name" value="At3g28540-like_C"/>
</dbReference>
<evidence type="ECO:0000256" key="3">
    <source>
        <dbReference type="ARBA" id="ARBA00022842"/>
    </source>
</evidence>
<evidence type="ECO:0000313" key="6">
    <source>
        <dbReference type="EMBL" id="ERN09119.1"/>
    </source>
</evidence>
<dbReference type="OMA" id="WATNQLY"/>
<protein>
    <recommendedName>
        <fullName evidence="5">AAA+ ATPase domain-containing protein</fullName>
    </recommendedName>
</protein>
<dbReference type="Pfam" id="PF25568">
    <property type="entry name" value="AAA_lid_At3g28540"/>
    <property type="match status" value="1"/>
</dbReference>
<keyword evidence="3" id="KW-0460">Magnesium</keyword>
<keyword evidence="7" id="KW-1185">Reference proteome</keyword>